<reference evidence="1" key="1">
    <citation type="journal article" date="2020" name="Fungal Divers.">
        <title>Resolving the Mortierellaceae phylogeny through synthesis of multi-gene phylogenetics and phylogenomics.</title>
        <authorList>
            <person name="Vandepol N."/>
            <person name="Liber J."/>
            <person name="Desiro A."/>
            <person name="Na H."/>
            <person name="Kennedy M."/>
            <person name="Barry K."/>
            <person name="Grigoriev I.V."/>
            <person name="Miller A.N."/>
            <person name="O'Donnell K."/>
            <person name="Stajich J.E."/>
            <person name="Bonito G."/>
        </authorList>
    </citation>
    <scope>NUCLEOTIDE SEQUENCE</scope>
    <source>
        <strain evidence="1">NRRL 28262</strain>
    </source>
</reference>
<feature type="non-terminal residue" evidence="1">
    <location>
        <position position="167"/>
    </location>
</feature>
<comment type="caution">
    <text evidence="1">The sequence shown here is derived from an EMBL/GenBank/DDBJ whole genome shotgun (WGS) entry which is preliminary data.</text>
</comment>
<evidence type="ECO:0000313" key="1">
    <source>
        <dbReference type="EMBL" id="KAG0250113.1"/>
    </source>
</evidence>
<evidence type="ECO:0000313" key="2">
    <source>
        <dbReference type="Proteomes" id="UP001194580"/>
    </source>
</evidence>
<protein>
    <submittedName>
        <fullName evidence="1">Uncharacterized protein</fullName>
    </submittedName>
</protein>
<organism evidence="1 2">
    <name type="scientific">Linnemannia exigua</name>
    <dbReference type="NCBI Taxonomy" id="604196"/>
    <lineage>
        <taxon>Eukaryota</taxon>
        <taxon>Fungi</taxon>
        <taxon>Fungi incertae sedis</taxon>
        <taxon>Mucoromycota</taxon>
        <taxon>Mortierellomycotina</taxon>
        <taxon>Mortierellomycetes</taxon>
        <taxon>Mortierellales</taxon>
        <taxon>Mortierellaceae</taxon>
        <taxon>Linnemannia</taxon>
    </lineage>
</organism>
<name>A0AAD4D0N4_9FUNG</name>
<proteinExistence type="predicted"/>
<keyword evidence="2" id="KW-1185">Reference proteome</keyword>
<dbReference type="EMBL" id="JAAAIL010003539">
    <property type="protein sequence ID" value="KAG0250113.1"/>
    <property type="molecule type" value="Genomic_DNA"/>
</dbReference>
<dbReference type="Proteomes" id="UP001194580">
    <property type="component" value="Unassembled WGS sequence"/>
</dbReference>
<gene>
    <name evidence="1" type="ORF">BGZ95_007300</name>
</gene>
<accession>A0AAD4D0N4</accession>
<sequence>MPSSSSSQASSSQASSSKAVITRHAADASMVKEALNAAAKSTETHCSKGTSRSYQGHVKRALEYAAATADPEYRTAFTTISAHTPTVLLAFIASKCEQSGYTFKTAEGIRSALKQYFETTFNCQGDTWYCDDLNNWIGNPVFDPTFVKYYKSLKNRDGRSGVSKQSL</sequence>
<dbReference type="AlphaFoldDB" id="A0AAD4D0N4"/>